<evidence type="ECO:0000313" key="1">
    <source>
        <dbReference type="EMBL" id="KAI4332571.1"/>
    </source>
</evidence>
<sequence>MYKEYSSFFEQQDKLPQFSVIYKECFRVKPDLAVAWKIQIRKIYLERAETMHKDHSGPSFVQQTMLP</sequence>
<dbReference type="EMBL" id="CM039432">
    <property type="protein sequence ID" value="KAI4332571.1"/>
    <property type="molecule type" value="Genomic_DNA"/>
</dbReference>
<accession>A0ACB9N8L2</accession>
<comment type="caution">
    <text evidence="1">The sequence shown here is derived from an EMBL/GenBank/DDBJ whole genome shotgun (WGS) entry which is preliminary data.</text>
</comment>
<reference evidence="1 2" key="1">
    <citation type="journal article" date="2022" name="DNA Res.">
        <title>Chromosomal-level genome assembly of the orchid tree Bauhinia variegata (Leguminosae; Cercidoideae) supports the allotetraploid origin hypothesis of Bauhinia.</title>
        <authorList>
            <person name="Zhong Y."/>
            <person name="Chen Y."/>
            <person name="Zheng D."/>
            <person name="Pang J."/>
            <person name="Liu Y."/>
            <person name="Luo S."/>
            <person name="Meng S."/>
            <person name="Qian L."/>
            <person name="Wei D."/>
            <person name="Dai S."/>
            <person name="Zhou R."/>
        </authorList>
    </citation>
    <scope>NUCLEOTIDE SEQUENCE [LARGE SCALE GENOMIC DNA]</scope>
    <source>
        <strain evidence="1">BV-YZ2020</strain>
    </source>
</reference>
<keyword evidence="2" id="KW-1185">Reference proteome</keyword>
<dbReference type="Proteomes" id="UP000828941">
    <property type="component" value="Chromosome 7"/>
</dbReference>
<evidence type="ECO:0000313" key="2">
    <source>
        <dbReference type="Proteomes" id="UP000828941"/>
    </source>
</evidence>
<proteinExistence type="predicted"/>
<organism evidence="1 2">
    <name type="scientific">Bauhinia variegata</name>
    <name type="common">Purple orchid tree</name>
    <name type="synonym">Phanera variegata</name>
    <dbReference type="NCBI Taxonomy" id="167791"/>
    <lineage>
        <taxon>Eukaryota</taxon>
        <taxon>Viridiplantae</taxon>
        <taxon>Streptophyta</taxon>
        <taxon>Embryophyta</taxon>
        <taxon>Tracheophyta</taxon>
        <taxon>Spermatophyta</taxon>
        <taxon>Magnoliopsida</taxon>
        <taxon>eudicotyledons</taxon>
        <taxon>Gunneridae</taxon>
        <taxon>Pentapetalae</taxon>
        <taxon>rosids</taxon>
        <taxon>fabids</taxon>
        <taxon>Fabales</taxon>
        <taxon>Fabaceae</taxon>
        <taxon>Cercidoideae</taxon>
        <taxon>Cercideae</taxon>
        <taxon>Bauhiniinae</taxon>
        <taxon>Bauhinia</taxon>
    </lineage>
</organism>
<protein>
    <submittedName>
        <fullName evidence="1">Uncharacterized protein</fullName>
    </submittedName>
</protein>
<name>A0ACB9N8L2_BAUVA</name>
<gene>
    <name evidence="1" type="ORF">L6164_017468</name>
</gene>